<name>A0A261VP97_9BORD</name>
<dbReference type="PANTHER" id="PTHR31876">
    <property type="entry name" value="COV-LIKE PROTEIN 1"/>
    <property type="match status" value="1"/>
</dbReference>
<reference evidence="4" key="1">
    <citation type="submission" date="2017-05" db="EMBL/GenBank/DDBJ databases">
        <title>Complete and WGS of Bordetella genogroups.</title>
        <authorList>
            <person name="Spilker T."/>
            <person name="Lipuma J."/>
        </authorList>
    </citation>
    <scope>NUCLEOTIDE SEQUENCE [LARGE SCALE GENOMIC DNA]</scope>
    <source>
        <strain evidence="4">AU6712</strain>
    </source>
</reference>
<sequence length="216" mass="24045">MSRRLYRYFFLGLITVLPIALTLYLLFIFLAWTEAIALTFLRPFIGNFYIPGLGLFLGILAILAIGFLVSKERVQRFVLFLEIPFTNVPVVKSIYSSLKSFADYFSSSAKATSQQVVVLRMPGNPLEVVGLITRRGTDDLPEGFLPGERVAVYLPMGYMIGGYTVFVPTEWVTPINMSVEEAMRSSLIAWMARSEPASQMPPMPPAPPAPPTDRPA</sequence>
<evidence type="ECO:0000313" key="3">
    <source>
        <dbReference type="EMBL" id="OZI75023.1"/>
    </source>
</evidence>
<dbReference type="OrthoDB" id="5636623at2"/>
<dbReference type="Pfam" id="PF04367">
    <property type="entry name" value="DUF502"/>
    <property type="match status" value="1"/>
</dbReference>
<dbReference type="InterPro" id="IPR007462">
    <property type="entry name" value="COV1-like"/>
</dbReference>
<dbReference type="EMBL" id="NEVU01000002">
    <property type="protein sequence ID" value="OZI75023.1"/>
    <property type="molecule type" value="Genomic_DNA"/>
</dbReference>
<protein>
    <recommendedName>
        <fullName evidence="5">DUF502 domain-containing protein</fullName>
    </recommendedName>
</protein>
<dbReference type="PANTHER" id="PTHR31876:SF26">
    <property type="entry name" value="PROTEIN LIKE COV 2"/>
    <property type="match status" value="1"/>
</dbReference>
<gene>
    <name evidence="3" type="ORF">CAL22_11455</name>
</gene>
<feature type="transmembrane region" description="Helical" evidence="2">
    <location>
        <begin position="9"/>
        <end position="32"/>
    </location>
</feature>
<keyword evidence="2" id="KW-0472">Membrane</keyword>
<evidence type="ECO:0000256" key="2">
    <source>
        <dbReference type="SAM" id="Phobius"/>
    </source>
</evidence>
<keyword evidence="2" id="KW-0812">Transmembrane</keyword>
<keyword evidence="2" id="KW-1133">Transmembrane helix</keyword>
<comment type="caution">
    <text evidence="3">The sequence shown here is derived from an EMBL/GenBank/DDBJ whole genome shotgun (WGS) entry which is preliminary data.</text>
</comment>
<feature type="transmembrane region" description="Helical" evidence="2">
    <location>
        <begin position="44"/>
        <end position="69"/>
    </location>
</feature>
<accession>A0A261VP97</accession>
<evidence type="ECO:0008006" key="5">
    <source>
        <dbReference type="Google" id="ProtNLM"/>
    </source>
</evidence>
<dbReference type="RefSeq" id="WP_094813202.1">
    <property type="nucleotide sequence ID" value="NZ_NEVU01000002.1"/>
</dbReference>
<dbReference type="AlphaFoldDB" id="A0A261VP97"/>
<feature type="region of interest" description="Disordered" evidence="1">
    <location>
        <begin position="196"/>
        <end position="216"/>
    </location>
</feature>
<organism evidence="3 4">
    <name type="scientific">Bordetella genomosp. 12</name>
    <dbReference type="NCBI Taxonomy" id="463035"/>
    <lineage>
        <taxon>Bacteria</taxon>
        <taxon>Pseudomonadati</taxon>
        <taxon>Pseudomonadota</taxon>
        <taxon>Betaproteobacteria</taxon>
        <taxon>Burkholderiales</taxon>
        <taxon>Alcaligenaceae</taxon>
        <taxon>Bordetella</taxon>
    </lineage>
</organism>
<feature type="compositionally biased region" description="Pro residues" evidence="1">
    <location>
        <begin position="199"/>
        <end position="216"/>
    </location>
</feature>
<evidence type="ECO:0000256" key="1">
    <source>
        <dbReference type="SAM" id="MobiDB-lite"/>
    </source>
</evidence>
<keyword evidence="4" id="KW-1185">Reference proteome</keyword>
<dbReference type="Proteomes" id="UP000216429">
    <property type="component" value="Unassembled WGS sequence"/>
</dbReference>
<proteinExistence type="predicted"/>
<evidence type="ECO:0000313" key="4">
    <source>
        <dbReference type="Proteomes" id="UP000216429"/>
    </source>
</evidence>